<dbReference type="AlphaFoldDB" id="A0A815SJV0"/>
<organism evidence="1 3">
    <name type="scientific">Didymodactylos carnosus</name>
    <dbReference type="NCBI Taxonomy" id="1234261"/>
    <lineage>
        <taxon>Eukaryota</taxon>
        <taxon>Metazoa</taxon>
        <taxon>Spiralia</taxon>
        <taxon>Gnathifera</taxon>
        <taxon>Rotifera</taxon>
        <taxon>Eurotatoria</taxon>
        <taxon>Bdelloidea</taxon>
        <taxon>Philodinida</taxon>
        <taxon>Philodinidae</taxon>
        <taxon>Didymodactylos</taxon>
    </lineage>
</organism>
<protein>
    <submittedName>
        <fullName evidence="1">Uncharacterized protein</fullName>
    </submittedName>
</protein>
<gene>
    <name evidence="1" type="ORF">GPM918_LOCUS36265</name>
    <name evidence="2" type="ORF">SRO942_LOCUS36995</name>
</gene>
<dbReference type="Proteomes" id="UP000663829">
    <property type="component" value="Unassembled WGS sequence"/>
</dbReference>
<evidence type="ECO:0000313" key="2">
    <source>
        <dbReference type="EMBL" id="CAF4354271.1"/>
    </source>
</evidence>
<keyword evidence="3" id="KW-1185">Reference proteome</keyword>
<sequence>MAGQSVLGKHRPTCPYSCDYVEKRCPPVLKALLSKLNIICCYEINDCDDILLYESLEQHEENEYIYKIVQCHRCKSDYLKKHIVQHELQSNDASSMIFDKSFHNGAEKPTDDRNNCLRKTVRSFDLEPEIYSGTIDLRKDANYTELHIVLQDLIDDLLETKEEDFIRRFQLIFRLSCRKFGKFNILLRIDPRVWYNVNKFVYINEIENRANIYINKVKVTEKLINNNKKIKVLNIKKSKNNKVEWHCTHLIDNNGQCNFEVLRKNFIYYDEEMKFYLSSKIGNKYTLILCPLNHYNQQEFVTCSNTWLCVNKAIKWLQNSLNINYFPLKMIVINVNEYMSQYPIHLQHSHGHIQLILNHLAINACLNNIKFKSLFYPENLPTNYRLDDARELKSYIDDGIIGIQCIE</sequence>
<proteinExistence type="predicted"/>
<name>A0A815SJV0_9BILA</name>
<reference evidence="1" key="1">
    <citation type="submission" date="2021-02" db="EMBL/GenBank/DDBJ databases">
        <authorList>
            <person name="Nowell W R."/>
        </authorList>
    </citation>
    <scope>NUCLEOTIDE SEQUENCE</scope>
</reference>
<dbReference type="EMBL" id="CAJOBC010087232">
    <property type="protein sequence ID" value="CAF4354271.1"/>
    <property type="molecule type" value="Genomic_DNA"/>
</dbReference>
<dbReference type="EMBL" id="CAJNOQ010021737">
    <property type="protein sequence ID" value="CAF1491214.1"/>
    <property type="molecule type" value="Genomic_DNA"/>
</dbReference>
<accession>A0A815SJV0</accession>
<evidence type="ECO:0000313" key="3">
    <source>
        <dbReference type="Proteomes" id="UP000663829"/>
    </source>
</evidence>
<evidence type="ECO:0000313" key="1">
    <source>
        <dbReference type="EMBL" id="CAF1491214.1"/>
    </source>
</evidence>
<dbReference type="Proteomes" id="UP000681722">
    <property type="component" value="Unassembled WGS sequence"/>
</dbReference>
<comment type="caution">
    <text evidence="1">The sequence shown here is derived from an EMBL/GenBank/DDBJ whole genome shotgun (WGS) entry which is preliminary data.</text>
</comment>
<dbReference type="OrthoDB" id="9049620at2759"/>